<accession>A0ABW4HF31</accession>
<dbReference type="NCBIfam" id="TIGR01847">
    <property type="entry name" value="bacteriocin_sig"/>
    <property type="match status" value="1"/>
</dbReference>
<gene>
    <name evidence="1" type="ORF">ACFSC2_15685</name>
</gene>
<dbReference type="Proteomes" id="UP001597138">
    <property type="component" value="Unassembled WGS sequence"/>
</dbReference>
<evidence type="ECO:0000313" key="2">
    <source>
        <dbReference type="Proteomes" id="UP001597138"/>
    </source>
</evidence>
<keyword evidence="2" id="KW-1185">Reference proteome</keyword>
<comment type="caution">
    <text evidence="1">The sequence shown here is derived from an EMBL/GenBank/DDBJ whole genome shotgun (WGS) entry which is preliminary data.</text>
</comment>
<reference evidence="2" key="1">
    <citation type="journal article" date="2019" name="Int. J. Syst. Evol. Microbiol.">
        <title>The Global Catalogue of Microorganisms (GCM) 10K type strain sequencing project: providing services to taxonomists for standard genome sequencing and annotation.</title>
        <authorList>
            <consortium name="The Broad Institute Genomics Platform"/>
            <consortium name="The Broad Institute Genome Sequencing Center for Infectious Disease"/>
            <person name="Wu L."/>
            <person name="Ma J."/>
        </authorList>
    </citation>
    <scope>NUCLEOTIDE SEQUENCE [LARGE SCALE GENOMIC DNA]</scope>
    <source>
        <strain evidence="2">CCUG 70865</strain>
    </source>
</reference>
<sequence>MLKKILKLDGAHELTKKELKAVNGGVEPFCAAALIAGTAIKKDGPCPPDYPFASGGCCFPEL</sequence>
<protein>
    <submittedName>
        <fullName evidence="1">Class IIb bacteriocin, lactobin A/cerein 7B family</fullName>
    </submittedName>
</protein>
<dbReference type="NCBIfam" id="TIGR03949">
    <property type="entry name" value="bact_IIb_cerein"/>
    <property type="match status" value="1"/>
</dbReference>
<dbReference type="InterPro" id="IPR010133">
    <property type="entry name" value="Bacteriocin_signal_seq"/>
</dbReference>
<name>A0ABW4HF31_9FLAO</name>
<dbReference type="EMBL" id="JBHUDZ010000012">
    <property type="protein sequence ID" value="MFD1604183.1"/>
    <property type="molecule type" value="Genomic_DNA"/>
</dbReference>
<organism evidence="1 2">
    <name type="scientific">Flavobacterium artemisiae</name>
    <dbReference type="NCBI Taxonomy" id="2126556"/>
    <lineage>
        <taxon>Bacteria</taxon>
        <taxon>Pseudomonadati</taxon>
        <taxon>Bacteroidota</taxon>
        <taxon>Flavobacteriia</taxon>
        <taxon>Flavobacteriales</taxon>
        <taxon>Flavobacteriaceae</taxon>
        <taxon>Flavobacterium</taxon>
    </lineage>
</organism>
<dbReference type="InterPro" id="IPR023991">
    <property type="entry name" value="Bacteriocin_IIb_lactobn/cerein"/>
</dbReference>
<dbReference type="RefSeq" id="WP_379814437.1">
    <property type="nucleotide sequence ID" value="NZ_JBHUDZ010000012.1"/>
</dbReference>
<evidence type="ECO:0000313" key="1">
    <source>
        <dbReference type="EMBL" id="MFD1604183.1"/>
    </source>
</evidence>
<proteinExistence type="predicted"/>